<reference evidence="1" key="1">
    <citation type="journal article" date="2019" name="Environ. Microbiol.">
        <title>Fungal ecological strategies reflected in gene transcription - a case study of two litter decomposers.</title>
        <authorList>
            <person name="Barbi F."/>
            <person name="Kohler A."/>
            <person name="Barry K."/>
            <person name="Baskaran P."/>
            <person name="Daum C."/>
            <person name="Fauchery L."/>
            <person name="Ihrmark K."/>
            <person name="Kuo A."/>
            <person name="LaButti K."/>
            <person name="Lipzen A."/>
            <person name="Morin E."/>
            <person name="Grigoriev I.V."/>
            <person name="Henrissat B."/>
            <person name="Lindahl B."/>
            <person name="Martin F."/>
        </authorList>
    </citation>
    <scope>NUCLEOTIDE SEQUENCE</scope>
    <source>
        <strain evidence="1">JB14</strain>
    </source>
</reference>
<gene>
    <name evidence="1" type="ORF">BT96DRAFT_413401</name>
    <name evidence="2" type="ORF">BT96DRAFT_60418</name>
</gene>
<evidence type="ECO:0000313" key="3">
    <source>
        <dbReference type="Proteomes" id="UP000799118"/>
    </source>
</evidence>
<name>A0A6A4I784_9AGAR</name>
<keyword evidence="3" id="KW-1185">Reference proteome</keyword>
<protein>
    <submittedName>
        <fullName evidence="1">Uncharacterized protein</fullName>
    </submittedName>
</protein>
<organism evidence="1 3">
    <name type="scientific">Gymnopus androsaceus JB14</name>
    <dbReference type="NCBI Taxonomy" id="1447944"/>
    <lineage>
        <taxon>Eukaryota</taxon>
        <taxon>Fungi</taxon>
        <taxon>Dikarya</taxon>
        <taxon>Basidiomycota</taxon>
        <taxon>Agaricomycotina</taxon>
        <taxon>Agaricomycetes</taxon>
        <taxon>Agaricomycetidae</taxon>
        <taxon>Agaricales</taxon>
        <taxon>Marasmiineae</taxon>
        <taxon>Omphalotaceae</taxon>
        <taxon>Gymnopus</taxon>
    </lineage>
</organism>
<dbReference type="EMBL" id="ML769393">
    <property type="protein sequence ID" value="KAE9408050.1"/>
    <property type="molecule type" value="Genomic_DNA"/>
</dbReference>
<evidence type="ECO:0000313" key="1">
    <source>
        <dbReference type="EMBL" id="KAE9404684.1"/>
    </source>
</evidence>
<evidence type="ECO:0000313" key="2">
    <source>
        <dbReference type="EMBL" id="KAE9408050.1"/>
    </source>
</evidence>
<dbReference type="AlphaFoldDB" id="A0A6A4I784"/>
<proteinExistence type="predicted"/>
<sequence length="52" mass="5973">MQTPATIPNQLFSFRCHLYREDKVVAGGGEHNSWSFMRTYVLKASRVGDIEQ</sequence>
<dbReference type="EMBL" id="ML769415">
    <property type="protein sequence ID" value="KAE9404684.1"/>
    <property type="molecule type" value="Genomic_DNA"/>
</dbReference>
<accession>A0A6A4I784</accession>
<dbReference type="Proteomes" id="UP000799118">
    <property type="component" value="Unassembled WGS sequence"/>
</dbReference>